<gene>
    <name evidence="4" type="ORF">EJB05_21642</name>
</gene>
<reference evidence="4 5" key="1">
    <citation type="journal article" date="2019" name="Sci. Rep.">
        <title>A high-quality genome of Eragrostis curvula grass provides insights into Poaceae evolution and supports new strategies to enhance forage quality.</title>
        <authorList>
            <person name="Carballo J."/>
            <person name="Santos B.A.C.M."/>
            <person name="Zappacosta D."/>
            <person name="Garbus I."/>
            <person name="Selva J.P."/>
            <person name="Gallo C.A."/>
            <person name="Diaz A."/>
            <person name="Albertini E."/>
            <person name="Caccamo M."/>
            <person name="Echenique V."/>
        </authorList>
    </citation>
    <scope>NUCLEOTIDE SEQUENCE [LARGE SCALE GENOMIC DNA]</scope>
    <source>
        <strain evidence="5">cv. Victoria</strain>
        <tissue evidence="4">Leaf</tissue>
    </source>
</reference>
<evidence type="ECO:0000313" key="4">
    <source>
        <dbReference type="EMBL" id="TVU30039.1"/>
    </source>
</evidence>
<keyword evidence="2" id="KW-0802">TPR repeat</keyword>
<feature type="repeat" description="ANK" evidence="1">
    <location>
        <begin position="180"/>
        <end position="205"/>
    </location>
</feature>
<dbReference type="InterPro" id="IPR051616">
    <property type="entry name" value="Cul2-RING_E3_ligase_SR"/>
</dbReference>
<dbReference type="EMBL" id="RWGY01000011">
    <property type="protein sequence ID" value="TVU30039.1"/>
    <property type="molecule type" value="Genomic_DNA"/>
</dbReference>
<evidence type="ECO:0000256" key="2">
    <source>
        <dbReference type="PROSITE-ProRule" id="PRU00339"/>
    </source>
</evidence>
<dbReference type="PROSITE" id="PS50297">
    <property type="entry name" value="ANK_REP_REGION"/>
    <property type="match status" value="4"/>
</dbReference>
<dbReference type="AlphaFoldDB" id="A0A5J9V1N8"/>
<keyword evidence="5" id="KW-1185">Reference proteome</keyword>
<evidence type="ECO:0000313" key="5">
    <source>
        <dbReference type="Proteomes" id="UP000324897"/>
    </source>
</evidence>
<dbReference type="SMART" id="SM00028">
    <property type="entry name" value="TPR"/>
    <property type="match status" value="3"/>
</dbReference>
<dbReference type="PROSITE" id="PS50088">
    <property type="entry name" value="ANK_REPEAT"/>
    <property type="match status" value="4"/>
</dbReference>
<dbReference type="PROSITE" id="PS50005">
    <property type="entry name" value="TPR"/>
    <property type="match status" value="1"/>
</dbReference>
<accession>A0A5J9V1N8</accession>
<evidence type="ECO:0000256" key="1">
    <source>
        <dbReference type="PROSITE-ProRule" id="PRU00023"/>
    </source>
</evidence>
<dbReference type="Gramene" id="TVU30039">
    <property type="protein sequence ID" value="TVU30039"/>
    <property type="gene ID" value="EJB05_21642"/>
</dbReference>
<dbReference type="InterPro" id="IPR011990">
    <property type="entry name" value="TPR-like_helical_dom_sf"/>
</dbReference>
<dbReference type="SUPFAM" id="SSF48452">
    <property type="entry name" value="TPR-like"/>
    <property type="match status" value="1"/>
</dbReference>
<sequence>MDDVLIGILGNFLGTCFLPALRLSFPPPAHGRSKTLPPLPSIHQSPAAMAPQPRRSSAAPKLSDRGKMRSMLLQAAFHGDHRAFNSLARALDKGRGRLRETVEAVTEEDEEIKGVGVLHLAAGNGKRDMCAYLVEGVRMNIDVVDGSGRTPLIHAIYGEQVDIVKYLLEHGANKDRVDHEGFAPLHSAAGLGYYEIVELLLARGAYTDPITCCGTPLHIAATEGQYRTIKILLDHKADCNKKVNGMTPLYFAVNAASVNCVKLLVEAGAVTNGDCFVTALMDAPKNDSSECLNCFLGVADGWQAPNDNEPVNKNKIAELKSHGKEAVGTKDFLSAAELYSKALGLDPEDVTLFSNRSLCWFHLGKPLLSLLDALECIKKRPDWPKAFYRQSKALMLLKDYKGAGDALLHALRLDPKNAEIKDGLRC</sequence>
<dbReference type="InterPro" id="IPR036770">
    <property type="entry name" value="Ankyrin_rpt-contain_sf"/>
</dbReference>
<feature type="region of interest" description="Disordered" evidence="3">
    <location>
        <begin position="29"/>
        <end position="65"/>
    </location>
</feature>
<feature type="repeat" description="ANK" evidence="1">
    <location>
        <begin position="244"/>
        <end position="269"/>
    </location>
</feature>
<comment type="caution">
    <text evidence="4">The sequence shown here is derived from an EMBL/GenBank/DDBJ whole genome shotgun (WGS) entry which is preliminary data.</text>
</comment>
<feature type="repeat" description="ANK" evidence="1">
    <location>
        <begin position="215"/>
        <end position="244"/>
    </location>
</feature>
<feature type="repeat" description="TPR" evidence="2">
    <location>
        <begin position="384"/>
        <end position="417"/>
    </location>
</feature>
<name>A0A5J9V1N8_9POAL</name>
<dbReference type="OrthoDB" id="647067at2759"/>
<dbReference type="PANTHER" id="PTHR46224">
    <property type="entry name" value="ANKYRIN REPEAT FAMILY PROTEIN"/>
    <property type="match status" value="1"/>
</dbReference>
<dbReference type="Gene3D" id="1.25.40.20">
    <property type="entry name" value="Ankyrin repeat-containing domain"/>
    <property type="match status" value="1"/>
</dbReference>
<dbReference type="Pfam" id="PF12796">
    <property type="entry name" value="Ank_2"/>
    <property type="match status" value="2"/>
</dbReference>
<feature type="non-terminal residue" evidence="4">
    <location>
        <position position="1"/>
    </location>
</feature>
<feature type="repeat" description="ANK" evidence="1">
    <location>
        <begin position="147"/>
        <end position="179"/>
    </location>
</feature>
<dbReference type="SMART" id="SM00248">
    <property type="entry name" value="ANK"/>
    <property type="match status" value="5"/>
</dbReference>
<evidence type="ECO:0000256" key="3">
    <source>
        <dbReference type="SAM" id="MobiDB-lite"/>
    </source>
</evidence>
<dbReference type="Gene3D" id="1.25.40.10">
    <property type="entry name" value="Tetratricopeptide repeat domain"/>
    <property type="match status" value="1"/>
</dbReference>
<dbReference type="SUPFAM" id="SSF48403">
    <property type="entry name" value="Ankyrin repeat"/>
    <property type="match status" value="1"/>
</dbReference>
<protein>
    <submittedName>
        <fullName evidence="4">Uncharacterized protein</fullName>
    </submittedName>
</protein>
<dbReference type="InterPro" id="IPR019734">
    <property type="entry name" value="TPR_rpt"/>
</dbReference>
<dbReference type="Proteomes" id="UP000324897">
    <property type="component" value="Chromosome 1"/>
</dbReference>
<proteinExistence type="predicted"/>
<dbReference type="InterPro" id="IPR002110">
    <property type="entry name" value="Ankyrin_rpt"/>
</dbReference>
<organism evidence="4 5">
    <name type="scientific">Eragrostis curvula</name>
    <name type="common">weeping love grass</name>
    <dbReference type="NCBI Taxonomy" id="38414"/>
    <lineage>
        <taxon>Eukaryota</taxon>
        <taxon>Viridiplantae</taxon>
        <taxon>Streptophyta</taxon>
        <taxon>Embryophyta</taxon>
        <taxon>Tracheophyta</taxon>
        <taxon>Spermatophyta</taxon>
        <taxon>Magnoliopsida</taxon>
        <taxon>Liliopsida</taxon>
        <taxon>Poales</taxon>
        <taxon>Poaceae</taxon>
        <taxon>PACMAD clade</taxon>
        <taxon>Chloridoideae</taxon>
        <taxon>Eragrostideae</taxon>
        <taxon>Eragrostidinae</taxon>
        <taxon>Eragrostis</taxon>
    </lineage>
</organism>
<keyword evidence="1" id="KW-0040">ANK repeat</keyword>
<dbReference type="PANTHER" id="PTHR46224:SF21">
    <property type="match status" value="1"/>
</dbReference>